<feature type="transmembrane region" description="Helical" evidence="1">
    <location>
        <begin position="36"/>
        <end position="56"/>
    </location>
</feature>
<evidence type="ECO:0000313" key="2">
    <source>
        <dbReference type="EMBL" id="ODG93929.1"/>
    </source>
</evidence>
<protein>
    <submittedName>
        <fullName evidence="2">Uncharacterized protein</fullName>
    </submittedName>
</protein>
<gene>
    <name evidence="2" type="ORF">BED47_01795</name>
</gene>
<keyword evidence="1" id="KW-0812">Transmembrane</keyword>
<feature type="transmembrane region" description="Helical" evidence="1">
    <location>
        <begin position="88"/>
        <end position="111"/>
    </location>
</feature>
<reference evidence="2 3" key="1">
    <citation type="submission" date="2016-07" db="EMBL/GenBank/DDBJ databases">
        <authorList>
            <person name="Townsley L."/>
            <person name="Shank E.A."/>
        </authorList>
    </citation>
    <scope>NUCLEOTIDE SEQUENCE [LARGE SCALE GENOMIC DNA]</scope>
    <source>
        <strain evidence="2 3">CH01</strain>
    </source>
</reference>
<feature type="transmembrane region" description="Helical" evidence="1">
    <location>
        <begin position="6"/>
        <end position="24"/>
    </location>
</feature>
<feature type="transmembrane region" description="Helical" evidence="1">
    <location>
        <begin position="117"/>
        <end position="137"/>
    </location>
</feature>
<keyword evidence="1" id="KW-0472">Membrane</keyword>
<dbReference type="RefSeq" id="WP_069032108.1">
    <property type="nucleotide sequence ID" value="NZ_MDKC01000001.1"/>
</dbReference>
<keyword evidence="1" id="KW-1133">Transmembrane helix</keyword>
<evidence type="ECO:0000256" key="1">
    <source>
        <dbReference type="SAM" id="Phobius"/>
    </source>
</evidence>
<keyword evidence="3" id="KW-1185">Reference proteome</keyword>
<evidence type="ECO:0000313" key="3">
    <source>
        <dbReference type="Proteomes" id="UP000094580"/>
    </source>
</evidence>
<feature type="transmembrane region" description="Helical" evidence="1">
    <location>
        <begin position="62"/>
        <end position="81"/>
    </location>
</feature>
<name>A0ABX2ZZV9_9BACI</name>
<accession>A0ABX2ZZV9</accession>
<comment type="caution">
    <text evidence="2">The sequence shown here is derived from an EMBL/GenBank/DDBJ whole genome shotgun (WGS) entry which is preliminary data.</text>
</comment>
<dbReference type="EMBL" id="MDKC01000001">
    <property type="protein sequence ID" value="ODG93929.1"/>
    <property type="molecule type" value="Genomic_DNA"/>
</dbReference>
<dbReference type="Proteomes" id="UP000094580">
    <property type="component" value="Unassembled WGS sequence"/>
</dbReference>
<sequence length="154" mass="16975">MFLEWASIVLTVLLSSYVILIANRKKEKLSCTAGKMISMTNSMMTSVTIGTIFGIIFRNTDLTIPTIISMTAGILIGYLTGKPLSLMAVLEGITAGIMGGMMGAMLGIMLQETYLNLLIYFIDVIFVFVTILLIKVIDQEVNKFNKNEKSFQSI</sequence>
<proteinExistence type="predicted"/>
<organism evidence="2 3">
    <name type="scientific">Gottfriedia luciferensis</name>
    <dbReference type="NCBI Taxonomy" id="178774"/>
    <lineage>
        <taxon>Bacteria</taxon>
        <taxon>Bacillati</taxon>
        <taxon>Bacillota</taxon>
        <taxon>Bacilli</taxon>
        <taxon>Bacillales</taxon>
        <taxon>Bacillaceae</taxon>
        <taxon>Gottfriedia</taxon>
    </lineage>
</organism>